<dbReference type="EMBL" id="AMZH03000955">
    <property type="protein sequence ID" value="RRT81247.1"/>
    <property type="molecule type" value="Genomic_DNA"/>
</dbReference>
<accession>A0A427AYQ0</accession>
<sequence>MKVRKKGFGSEINDNKGLIGIAQIYDVDEEDDSRLMDLRYGMRRWMKATSKAIMGIAWKMEAAEIAIG</sequence>
<dbReference type="AlphaFoldDB" id="A0A427AYQ0"/>
<comment type="caution">
    <text evidence="1">The sequence shown here is derived from an EMBL/GenBank/DDBJ whole genome shotgun (WGS) entry which is preliminary data.</text>
</comment>
<organism evidence="1 2">
    <name type="scientific">Ensete ventricosum</name>
    <name type="common">Abyssinian banana</name>
    <name type="synonym">Musa ensete</name>
    <dbReference type="NCBI Taxonomy" id="4639"/>
    <lineage>
        <taxon>Eukaryota</taxon>
        <taxon>Viridiplantae</taxon>
        <taxon>Streptophyta</taxon>
        <taxon>Embryophyta</taxon>
        <taxon>Tracheophyta</taxon>
        <taxon>Spermatophyta</taxon>
        <taxon>Magnoliopsida</taxon>
        <taxon>Liliopsida</taxon>
        <taxon>Zingiberales</taxon>
        <taxon>Musaceae</taxon>
        <taxon>Ensete</taxon>
    </lineage>
</organism>
<gene>
    <name evidence="1" type="ORF">B296_00010969</name>
</gene>
<proteinExistence type="predicted"/>
<name>A0A427AYQ0_ENSVE</name>
<dbReference type="Proteomes" id="UP000287651">
    <property type="component" value="Unassembled WGS sequence"/>
</dbReference>
<protein>
    <submittedName>
        <fullName evidence="1">Uncharacterized protein</fullName>
    </submittedName>
</protein>
<evidence type="ECO:0000313" key="1">
    <source>
        <dbReference type="EMBL" id="RRT81247.1"/>
    </source>
</evidence>
<reference evidence="1 2" key="1">
    <citation type="journal article" date="2014" name="Agronomy (Basel)">
        <title>A Draft Genome Sequence for Ensete ventricosum, the Drought-Tolerant Tree Against Hunger.</title>
        <authorList>
            <person name="Harrison J."/>
            <person name="Moore K.A."/>
            <person name="Paszkiewicz K."/>
            <person name="Jones T."/>
            <person name="Grant M."/>
            <person name="Ambacheew D."/>
            <person name="Muzemil S."/>
            <person name="Studholme D.J."/>
        </authorList>
    </citation>
    <scope>NUCLEOTIDE SEQUENCE [LARGE SCALE GENOMIC DNA]</scope>
</reference>
<evidence type="ECO:0000313" key="2">
    <source>
        <dbReference type="Proteomes" id="UP000287651"/>
    </source>
</evidence>